<dbReference type="GO" id="GO:0031508">
    <property type="term" value="P:pericentric heterochromatin formation"/>
    <property type="evidence" value="ECO:0007669"/>
    <property type="project" value="TreeGrafter"/>
</dbReference>
<feature type="compositionally biased region" description="Basic residues" evidence="5">
    <location>
        <begin position="61"/>
        <end position="72"/>
    </location>
</feature>
<feature type="compositionally biased region" description="Basic and acidic residues" evidence="5">
    <location>
        <begin position="82"/>
        <end position="93"/>
    </location>
</feature>
<dbReference type="Gene3D" id="3.40.50.1220">
    <property type="entry name" value="TPP-binding domain"/>
    <property type="match status" value="1"/>
</dbReference>
<comment type="similarity">
    <text evidence="1">Belongs to the sirtuin family. Class I subfamily.</text>
</comment>
<dbReference type="SUPFAM" id="SSF52467">
    <property type="entry name" value="DHS-like NAD/FAD-binding domain"/>
    <property type="match status" value="1"/>
</dbReference>
<evidence type="ECO:0000256" key="4">
    <source>
        <dbReference type="PROSITE-ProRule" id="PRU00236"/>
    </source>
</evidence>
<dbReference type="GO" id="GO:0070403">
    <property type="term" value="F:NAD+ binding"/>
    <property type="evidence" value="ECO:0007669"/>
    <property type="project" value="InterPro"/>
</dbReference>
<protein>
    <recommendedName>
        <fullName evidence="6">Deacetylase sirtuin-type domain-containing protein</fullName>
    </recommendedName>
</protein>
<feature type="compositionally biased region" description="Low complexity" evidence="5">
    <location>
        <begin position="135"/>
        <end position="152"/>
    </location>
</feature>
<keyword evidence="8" id="KW-1185">Reference proteome</keyword>
<dbReference type="GO" id="GO:1990414">
    <property type="term" value="P:replication-born double-strand break repair via sister chromatid exchange"/>
    <property type="evidence" value="ECO:0007669"/>
    <property type="project" value="TreeGrafter"/>
</dbReference>
<feature type="region of interest" description="Disordered" evidence="5">
    <location>
        <begin position="647"/>
        <end position="673"/>
    </location>
</feature>
<keyword evidence="3" id="KW-0520">NAD</keyword>
<dbReference type="FunFam" id="3.30.1600.10:FF:000006">
    <property type="entry name" value="SIR2 family histone deacetylase"/>
    <property type="match status" value="1"/>
</dbReference>
<feature type="binding site" evidence="4">
    <location>
        <position position="332"/>
    </location>
    <ligand>
        <name>Zn(2+)</name>
        <dbReference type="ChEBI" id="CHEBI:29105"/>
    </ligand>
</feature>
<feature type="region of interest" description="Disordered" evidence="5">
    <location>
        <begin position="1"/>
        <end position="180"/>
    </location>
</feature>
<feature type="compositionally biased region" description="Basic residues" evidence="5">
    <location>
        <begin position="562"/>
        <end position="576"/>
    </location>
</feature>
<dbReference type="GO" id="GO:0000122">
    <property type="term" value="P:negative regulation of transcription by RNA polymerase II"/>
    <property type="evidence" value="ECO:0007669"/>
    <property type="project" value="TreeGrafter"/>
</dbReference>
<proteinExistence type="inferred from homology"/>
<feature type="active site" description="Proton acceptor" evidence="4">
    <location>
        <position position="324"/>
    </location>
</feature>
<feature type="compositionally biased region" description="Polar residues" evidence="5">
    <location>
        <begin position="577"/>
        <end position="587"/>
    </location>
</feature>
<feature type="compositionally biased region" description="Pro residues" evidence="5">
    <location>
        <begin position="153"/>
        <end position="169"/>
    </location>
</feature>
<dbReference type="InterPro" id="IPR029035">
    <property type="entry name" value="DHS-like_NAD/FAD-binding_dom"/>
</dbReference>
<keyword evidence="4" id="KW-0479">Metal-binding</keyword>
<dbReference type="GO" id="GO:0005634">
    <property type="term" value="C:nucleus"/>
    <property type="evidence" value="ECO:0007669"/>
    <property type="project" value="TreeGrafter"/>
</dbReference>
<organism evidence="7 8">
    <name type="scientific">Elaphomyces granulatus</name>
    <dbReference type="NCBI Taxonomy" id="519963"/>
    <lineage>
        <taxon>Eukaryota</taxon>
        <taxon>Fungi</taxon>
        <taxon>Dikarya</taxon>
        <taxon>Ascomycota</taxon>
        <taxon>Pezizomycotina</taxon>
        <taxon>Eurotiomycetes</taxon>
        <taxon>Eurotiomycetidae</taxon>
        <taxon>Eurotiales</taxon>
        <taxon>Elaphomycetaceae</taxon>
        <taxon>Elaphomyces</taxon>
    </lineage>
</organism>
<comment type="caution">
    <text evidence="7">The sequence shown here is derived from an EMBL/GenBank/DDBJ whole genome shotgun (WGS) entry which is preliminary data.</text>
</comment>
<keyword evidence="4" id="KW-0862">Zinc</keyword>
<feature type="binding site" evidence="4">
    <location>
        <position position="335"/>
    </location>
    <ligand>
        <name>Zn(2+)</name>
        <dbReference type="ChEBI" id="CHEBI:29105"/>
    </ligand>
</feature>
<keyword evidence="2" id="KW-0808">Transferase</keyword>
<dbReference type="InterPro" id="IPR003000">
    <property type="entry name" value="Sirtuin"/>
</dbReference>
<dbReference type="Pfam" id="PF02146">
    <property type="entry name" value="SIR2"/>
    <property type="match status" value="1"/>
</dbReference>
<dbReference type="InterPro" id="IPR050134">
    <property type="entry name" value="NAD-dep_sirtuin_deacylases"/>
</dbReference>
<dbReference type="GO" id="GO:0046872">
    <property type="term" value="F:metal ion binding"/>
    <property type="evidence" value="ECO:0007669"/>
    <property type="project" value="UniProtKB-KW"/>
</dbReference>
<feature type="region of interest" description="Disordered" evidence="5">
    <location>
        <begin position="558"/>
        <end position="587"/>
    </location>
</feature>
<evidence type="ECO:0000256" key="2">
    <source>
        <dbReference type="ARBA" id="ARBA00022679"/>
    </source>
</evidence>
<dbReference type="PROSITE" id="PS50305">
    <property type="entry name" value="SIRTUIN"/>
    <property type="match status" value="1"/>
</dbReference>
<dbReference type="Proteomes" id="UP000243515">
    <property type="component" value="Unassembled WGS sequence"/>
</dbReference>
<dbReference type="GO" id="GO:0017136">
    <property type="term" value="F:histone deacetylase activity, NAD-dependent"/>
    <property type="evidence" value="ECO:0007669"/>
    <property type="project" value="TreeGrafter"/>
</dbReference>
<accession>A0A232LVM7</accession>
<evidence type="ECO:0000256" key="1">
    <source>
        <dbReference type="ARBA" id="ARBA00006924"/>
    </source>
</evidence>
<evidence type="ECO:0000256" key="5">
    <source>
        <dbReference type="SAM" id="MobiDB-lite"/>
    </source>
</evidence>
<dbReference type="OrthoDB" id="2919105at2759"/>
<dbReference type="PANTHER" id="PTHR11085:SF15">
    <property type="entry name" value="NAD-DEPENDENT HISTONE DEACETYLASE HST4"/>
    <property type="match status" value="1"/>
</dbReference>
<evidence type="ECO:0000256" key="3">
    <source>
        <dbReference type="ARBA" id="ARBA00023027"/>
    </source>
</evidence>
<dbReference type="InterPro" id="IPR026590">
    <property type="entry name" value="Ssirtuin_cat_dom"/>
</dbReference>
<name>A0A232LVM7_9EURO</name>
<feature type="compositionally biased region" description="Pro residues" evidence="5">
    <location>
        <begin position="36"/>
        <end position="52"/>
    </location>
</feature>
<dbReference type="PANTHER" id="PTHR11085">
    <property type="entry name" value="NAD-DEPENDENT PROTEIN DEACYLASE SIRTUIN-5, MITOCHONDRIAL-RELATED"/>
    <property type="match status" value="1"/>
</dbReference>
<feature type="binding site" evidence="4">
    <location>
        <position position="354"/>
    </location>
    <ligand>
        <name>Zn(2+)</name>
        <dbReference type="ChEBI" id="CHEBI:29105"/>
    </ligand>
</feature>
<dbReference type="GO" id="GO:0006282">
    <property type="term" value="P:regulation of DNA repair"/>
    <property type="evidence" value="ECO:0007669"/>
    <property type="project" value="TreeGrafter"/>
</dbReference>
<reference evidence="7 8" key="1">
    <citation type="journal article" date="2015" name="Environ. Microbiol.">
        <title>Metagenome sequence of Elaphomyces granulatus from sporocarp tissue reveals Ascomycota ectomycorrhizal fingerprints of genome expansion and a Proteobacteria-rich microbiome.</title>
        <authorList>
            <person name="Quandt C.A."/>
            <person name="Kohler A."/>
            <person name="Hesse C.N."/>
            <person name="Sharpton T.J."/>
            <person name="Martin F."/>
            <person name="Spatafora J.W."/>
        </authorList>
    </citation>
    <scope>NUCLEOTIDE SEQUENCE [LARGE SCALE GENOMIC DNA]</scope>
    <source>
        <strain evidence="7 8">OSC145934</strain>
    </source>
</reference>
<gene>
    <name evidence="7" type="ORF">Egran_04074</name>
</gene>
<evidence type="ECO:0000313" key="7">
    <source>
        <dbReference type="EMBL" id="OXV08162.1"/>
    </source>
</evidence>
<dbReference type="InterPro" id="IPR026591">
    <property type="entry name" value="Sirtuin_cat_small_dom_sf"/>
</dbReference>
<dbReference type="GO" id="GO:0031934">
    <property type="term" value="C:mating-type region heterochromatin"/>
    <property type="evidence" value="ECO:0007669"/>
    <property type="project" value="TreeGrafter"/>
</dbReference>
<evidence type="ECO:0000313" key="8">
    <source>
        <dbReference type="Proteomes" id="UP000243515"/>
    </source>
</evidence>
<feature type="domain" description="Deacetylase sirtuin-type" evidence="6">
    <location>
        <begin position="180"/>
        <end position="492"/>
    </location>
</feature>
<feature type="binding site" evidence="4">
    <location>
        <position position="357"/>
    </location>
    <ligand>
        <name>Zn(2+)</name>
        <dbReference type="ChEBI" id="CHEBI:29105"/>
    </ligand>
</feature>
<dbReference type="Gene3D" id="3.30.1600.10">
    <property type="entry name" value="SIR2/SIRT2 'Small Domain"/>
    <property type="match status" value="1"/>
</dbReference>
<dbReference type="AlphaFoldDB" id="A0A232LVM7"/>
<evidence type="ECO:0000259" key="6">
    <source>
        <dbReference type="PROSITE" id="PS50305"/>
    </source>
</evidence>
<dbReference type="EMBL" id="NPHW01004284">
    <property type="protein sequence ID" value="OXV08162.1"/>
    <property type="molecule type" value="Genomic_DNA"/>
</dbReference>
<sequence>MSNTLTTRSRVVLDVDSTDNSYVDDLSDMSDLSSPPASPQTPPGFYPSPPPSNERDWEQPHHRKSSGPRKAKQGAANQIPNPDRDHKHEPDQHQHHHHVHEHPDGEGPITKRRRVGPKPRTTQHLDLSRPASDISSSSSSLSSSPSSSSPSSPSSPSPPSPPSPPPPPSSSKSSPANLEDVHQKTQIDLLVKTLRTRRKIVVIAGAGISTSAGIPDFRSKNGLFKSVQRKHNLKSSGKLLFDAAVYRDNLLTASFHEMVRSLSEEASRSSPTAFHHMLARLAQDNRLIRLYTQNIDCIETSMPPLATQVPLNAKAPWPRTIQLHGSLDKMVCQKCRHLSNFQRELFHGPDAPLCPACSETDAVRTTTGQRSHGVGKLRPRIVLYNEHNPDEEAIASVMNADTRSRPDALVVVGTSLKIPGVRRLVKNLCHVVRGRRNGVTMWINNEPPTGREFEDCWDLMVKGDCEEVARLVGLKRWDDETPDVFVECDSSEVEQAKRNGPITVVVPNPTNEPEPINTGILTPSSSHDEAVKLPHKQPAMPVMLSNPASRGTSLHALLKTGRVGRPKKPGPKRRTSQKLQQKNQSAKITTFSKVTKSTTTNAEKTMKMEREESAKPMHPLPPGAARNNSLLFPNLVTKQDNVSSCGELWRNPSTISPPRIPKGMSDLLSDPGS</sequence>